<dbReference type="Proteomes" id="UP000237347">
    <property type="component" value="Unassembled WGS sequence"/>
</dbReference>
<feature type="compositionally biased region" description="Low complexity" evidence="1">
    <location>
        <begin position="172"/>
        <end position="185"/>
    </location>
</feature>
<dbReference type="EMBL" id="PKMF04000268">
    <property type="protein sequence ID" value="KAK7840143.1"/>
    <property type="molecule type" value="Genomic_DNA"/>
</dbReference>
<evidence type="ECO:0000313" key="2">
    <source>
        <dbReference type="EMBL" id="KAK7840143.1"/>
    </source>
</evidence>
<proteinExistence type="predicted"/>
<keyword evidence="3" id="KW-1185">Reference proteome</keyword>
<evidence type="ECO:0000256" key="1">
    <source>
        <dbReference type="SAM" id="MobiDB-lite"/>
    </source>
</evidence>
<feature type="region of interest" description="Disordered" evidence="1">
    <location>
        <begin position="30"/>
        <end position="51"/>
    </location>
</feature>
<protein>
    <submittedName>
        <fullName evidence="2">Uncharacterized protein</fullName>
    </submittedName>
</protein>
<reference evidence="2 3" key="1">
    <citation type="journal article" date="2018" name="Sci. Data">
        <title>The draft genome sequence of cork oak.</title>
        <authorList>
            <person name="Ramos A.M."/>
            <person name="Usie A."/>
            <person name="Barbosa P."/>
            <person name="Barros P.M."/>
            <person name="Capote T."/>
            <person name="Chaves I."/>
            <person name="Simoes F."/>
            <person name="Abreu I."/>
            <person name="Carrasquinho I."/>
            <person name="Faro C."/>
            <person name="Guimaraes J.B."/>
            <person name="Mendonca D."/>
            <person name="Nobrega F."/>
            <person name="Rodrigues L."/>
            <person name="Saibo N.J.M."/>
            <person name="Varela M.C."/>
            <person name="Egas C."/>
            <person name="Matos J."/>
            <person name="Miguel C.M."/>
            <person name="Oliveira M.M."/>
            <person name="Ricardo C.P."/>
            <person name="Goncalves S."/>
        </authorList>
    </citation>
    <scope>NUCLEOTIDE SEQUENCE [LARGE SCALE GENOMIC DNA]</scope>
    <source>
        <strain evidence="3">cv. HL8</strain>
    </source>
</reference>
<name>A0AAW0KN87_QUESU</name>
<sequence length="195" mass="22128">MLPEMLPSHVQYKLRRWIDGKRNWNNSLAKMKTKSSPPTTHLSFRHNDGTLPTPMKKFRDHKKASVSIGTQLQNENLTTIPKCTSKDNFTVANYNKPPALVPTSYTESHFHVTFNYFYSSTILSFCPTNNRPLPSHLSGLVKEHGDVLLQISNDTSCLHHNRVTNKLKRHLSPMVPQPSQSSPVSLATRFAPSKH</sequence>
<comment type="caution">
    <text evidence="2">The sequence shown here is derived from an EMBL/GenBank/DDBJ whole genome shotgun (WGS) entry which is preliminary data.</text>
</comment>
<feature type="compositionally biased region" description="Polar residues" evidence="1">
    <location>
        <begin position="30"/>
        <end position="42"/>
    </location>
</feature>
<evidence type="ECO:0000313" key="3">
    <source>
        <dbReference type="Proteomes" id="UP000237347"/>
    </source>
</evidence>
<feature type="region of interest" description="Disordered" evidence="1">
    <location>
        <begin position="172"/>
        <end position="195"/>
    </location>
</feature>
<organism evidence="2 3">
    <name type="scientific">Quercus suber</name>
    <name type="common">Cork oak</name>
    <dbReference type="NCBI Taxonomy" id="58331"/>
    <lineage>
        <taxon>Eukaryota</taxon>
        <taxon>Viridiplantae</taxon>
        <taxon>Streptophyta</taxon>
        <taxon>Embryophyta</taxon>
        <taxon>Tracheophyta</taxon>
        <taxon>Spermatophyta</taxon>
        <taxon>Magnoliopsida</taxon>
        <taxon>eudicotyledons</taxon>
        <taxon>Gunneridae</taxon>
        <taxon>Pentapetalae</taxon>
        <taxon>rosids</taxon>
        <taxon>fabids</taxon>
        <taxon>Fagales</taxon>
        <taxon>Fagaceae</taxon>
        <taxon>Quercus</taxon>
    </lineage>
</organism>
<gene>
    <name evidence="2" type="ORF">CFP56_017000</name>
</gene>
<dbReference type="AlphaFoldDB" id="A0AAW0KN87"/>
<accession>A0AAW0KN87</accession>